<evidence type="ECO:0000256" key="1">
    <source>
        <dbReference type="SAM" id="Phobius"/>
    </source>
</evidence>
<keyword evidence="3" id="KW-1185">Reference proteome</keyword>
<keyword evidence="1" id="KW-0812">Transmembrane</keyword>
<dbReference type="STRING" id="178355.SAMN04488062_11543"/>
<evidence type="ECO:0000313" key="3">
    <source>
        <dbReference type="Proteomes" id="UP000199274"/>
    </source>
</evidence>
<reference evidence="3" key="1">
    <citation type="submission" date="2016-10" db="EMBL/GenBank/DDBJ databases">
        <authorList>
            <person name="Varghese N."/>
            <person name="Submissions S."/>
        </authorList>
    </citation>
    <scope>NUCLEOTIDE SEQUENCE [LARGE SCALE GENOMIC DNA]</scope>
    <source>
        <strain evidence="3">CGMCC 1.2747</strain>
    </source>
</reference>
<evidence type="ECO:0000313" key="2">
    <source>
        <dbReference type="EMBL" id="SDH81622.1"/>
    </source>
</evidence>
<organism evidence="2 3">
    <name type="scientific">Flavobacterium omnivorum</name>
    <dbReference type="NCBI Taxonomy" id="178355"/>
    <lineage>
        <taxon>Bacteria</taxon>
        <taxon>Pseudomonadati</taxon>
        <taxon>Bacteroidota</taxon>
        <taxon>Flavobacteriia</taxon>
        <taxon>Flavobacteriales</taxon>
        <taxon>Flavobacteriaceae</taxon>
        <taxon>Flavobacterium</taxon>
    </lineage>
</organism>
<dbReference type="AlphaFoldDB" id="A0A1G8FHQ9"/>
<keyword evidence="1" id="KW-0472">Membrane</keyword>
<accession>A0A1G8FHQ9</accession>
<dbReference type="EMBL" id="FNDB01000015">
    <property type="protein sequence ID" value="SDH81622.1"/>
    <property type="molecule type" value="Genomic_DNA"/>
</dbReference>
<gene>
    <name evidence="2" type="ORF">SAMN04488062_11543</name>
</gene>
<keyword evidence="1" id="KW-1133">Transmembrane helix</keyword>
<name>A0A1G8FHQ9_9FLAO</name>
<protein>
    <submittedName>
        <fullName evidence="2">Uncharacterized protein</fullName>
    </submittedName>
</protein>
<proteinExistence type="predicted"/>
<dbReference type="Proteomes" id="UP000199274">
    <property type="component" value="Unassembled WGS sequence"/>
</dbReference>
<sequence>MGFDLGKVIFNCLLTNTCKYHLTLLVLSSNTALLLLVMNEYANKPL</sequence>
<feature type="transmembrane region" description="Helical" evidence="1">
    <location>
        <begin position="20"/>
        <end position="38"/>
    </location>
</feature>